<feature type="coiled-coil region" evidence="1">
    <location>
        <begin position="112"/>
        <end position="146"/>
    </location>
</feature>
<dbReference type="Ensembl" id="ENSSLUT00000005395.1">
    <property type="protein sequence ID" value="ENSSLUP00000005255.1"/>
    <property type="gene ID" value="ENSSLUG00000002348.1"/>
</dbReference>
<feature type="compositionally biased region" description="Low complexity" evidence="2">
    <location>
        <begin position="724"/>
        <end position="739"/>
    </location>
</feature>
<feature type="domain" description="CFAP74 second Ig-like" evidence="3">
    <location>
        <begin position="663"/>
        <end position="855"/>
    </location>
</feature>
<dbReference type="Proteomes" id="UP000694568">
    <property type="component" value="Unplaced"/>
</dbReference>
<dbReference type="SUPFAM" id="SSF49354">
    <property type="entry name" value="PapD-like"/>
    <property type="match status" value="1"/>
</dbReference>
<feature type="compositionally biased region" description="Basic and acidic residues" evidence="2">
    <location>
        <begin position="1189"/>
        <end position="1201"/>
    </location>
</feature>
<dbReference type="Pfam" id="PF24778">
    <property type="entry name" value="Ig-CFAP74_3rd"/>
    <property type="match status" value="1"/>
</dbReference>
<feature type="region of interest" description="Disordered" evidence="2">
    <location>
        <begin position="1"/>
        <end position="47"/>
    </location>
</feature>
<protein>
    <submittedName>
        <fullName evidence="6">Calcium channel, voltage-dependent, L type, alpha 1D subunit, b</fullName>
    </submittedName>
</protein>
<proteinExistence type="predicted"/>
<feature type="domain" description="CFAP74 third Ig-like" evidence="4">
    <location>
        <begin position="857"/>
        <end position="969"/>
    </location>
</feature>
<feature type="region of interest" description="Disordered" evidence="2">
    <location>
        <begin position="391"/>
        <end position="410"/>
    </location>
</feature>
<feature type="compositionally biased region" description="Basic and acidic residues" evidence="2">
    <location>
        <begin position="1"/>
        <end position="18"/>
    </location>
</feature>
<dbReference type="Gene3D" id="2.60.40.10">
    <property type="entry name" value="Immunoglobulins"/>
    <property type="match status" value="5"/>
</dbReference>
<organism evidence="6 7">
    <name type="scientific">Sander lucioperca</name>
    <name type="common">Pike-perch</name>
    <name type="synonym">Perca lucioperca</name>
    <dbReference type="NCBI Taxonomy" id="283035"/>
    <lineage>
        <taxon>Eukaryota</taxon>
        <taxon>Metazoa</taxon>
        <taxon>Chordata</taxon>
        <taxon>Craniata</taxon>
        <taxon>Vertebrata</taxon>
        <taxon>Euteleostomi</taxon>
        <taxon>Actinopterygii</taxon>
        <taxon>Neopterygii</taxon>
        <taxon>Teleostei</taxon>
        <taxon>Neoteleostei</taxon>
        <taxon>Acanthomorphata</taxon>
        <taxon>Eupercaria</taxon>
        <taxon>Perciformes</taxon>
        <taxon>Percoidei</taxon>
        <taxon>Percidae</taxon>
        <taxon>Luciopercinae</taxon>
        <taxon>Sander</taxon>
    </lineage>
</organism>
<dbReference type="Pfam" id="PF24798">
    <property type="entry name" value="Ig-CFAP74_4th"/>
    <property type="match status" value="1"/>
</dbReference>
<evidence type="ECO:0000256" key="2">
    <source>
        <dbReference type="SAM" id="MobiDB-lite"/>
    </source>
</evidence>
<dbReference type="PANTHER" id="PTHR22538:SF0">
    <property type="entry name" value="CILIA- AND FLAGELLA-ASSOCIATED PROTEIN 74"/>
    <property type="match status" value="1"/>
</dbReference>
<feature type="compositionally biased region" description="Low complexity" evidence="2">
    <location>
        <begin position="438"/>
        <end position="452"/>
    </location>
</feature>
<accession>A0A8C9X549</accession>
<feature type="coiled-coil region" evidence="1">
    <location>
        <begin position="216"/>
        <end position="243"/>
    </location>
</feature>
<dbReference type="Pfam" id="PF24771">
    <property type="entry name" value="Ig_CFAP74_1st"/>
    <property type="match status" value="2"/>
</dbReference>
<feature type="region of interest" description="Disordered" evidence="2">
    <location>
        <begin position="1189"/>
        <end position="1244"/>
    </location>
</feature>
<evidence type="ECO:0000259" key="3">
    <source>
        <dbReference type="Pfam" id="PF24770"/>
    </source>
</evidence>
<sequence>MDVEDRNSPFDVSSDRCGELGVHLSTDDDEDNEEGGPGQKTFKDEEAVLSPDLKWLEELYEEDDSDMDGDGDLAVAAVNGKKRSYAETARMFKLRRNLDQLDCFHQQKEHDVLKAREELKLCRQNVESLVEQRDKLEKDIERQRAEDNSVAVFQLRAQHKNLCQKLQSEEELEGHINTRLKQQEMELSEVEVELGRFSSLWQEVQEEERVFQVLKNQKAATRLQQEKKASQNLQLKMQHLRDKQAAMLRKEEAECQKKIEEGQASRKIAAKYLKETIKRMHQREAEKEQENRELLEKRIQAVKSLKSNIAATQESLRVHQSRAKANSQRKEQRQRQLRESLQAQGINSIKHMYQQKQLEELKRKQEEFEDRQKSKRVEIVAKILQEEQLVKNRKRHQARLPKPTTTDKFPSLGRAREKLLYYLDPSPPSATEESATISRQFSDSTSSSSPSSDVEDLGETMHHEVDDQSLADSLAEPEFSGLWDQNYKMLLNEKTALVQTEVKQEEPAVASGKLSIPPKKVHGKELKGPPFISKPEIILFKDFEVGKMYKKKIVLTNISYITNHCKLLGVSAHLKDFISIKQIWACYAHSSCSFEPLASSREEEPATDVCFEPPGSLSTGMSCDMQAVFQPMINEDLEGEVQFASAMGPFSVPVRCTIKRCDLEVDSQFIDFGSHVVGQTISWTITLTNKGALATLFSLDTCLSPETSHVQMASQVSAITCQETSSQSTTSVDQSSSVSLGTGELQPKQENQELSEALQQEHSESDASATGTEAIPETCVSPDVDAQMDQSHSDSDEIRLGNVKEGEIGPFESIQLEVVFTPTIPGEAKLDFHIKFSDLTSKPIPIQVRGVAVSVPVWVVQPSIDLKICMFDRLYQDSIMVQSRASTALKLTFEVCPEMRKHMEILPKMGFIQAQSGFNAQLKFLPRSSLSKDAKKLFDKDTGVLEVPLTVQVTGQVKPIHFTVQAVVTSSNLQFEPTEVDFGICSIYQLVKSSVRLTNLSLLPQDFGFLGVPEFIEVQPNDGFGTLLPQETLEIDLIFSANKAKEYNFQLSCRSGINRDFLLSCRAVGVRPPLELSHSLVQFGATAVGDHSTAILYLINHQNNHNQSKQPVPPVVKDAMAPVAPRLFSFTLPKDSDISITPSAGGLLPGERCLVQVTFRPRLLDQDIREEALRLLHRAKLLREKELERNRHAEQETKNEVPVETSKAKKASVVPKTSTASDSPNTDQLTEPPNPADIQPGSEQYEEARASLLYSFTQRYSEYTVPCFVSDGDPPEEDRQAQPPWSPFNTLYLKLQCPAVQPPLVVISNNGQNVIDFHQVAVGERVIKRFTVQNISKESLDLRSSVLDICGPFSLLNALRCLRPGGKQSLVLAFSPSLEKKYCETLEVLSQKMTLEMTVCGEGVVPAVTSSHPGGLLDFGYVLEKESASHVLKLQNSSTVAVGFRVLLASLCPSQSQGGADRVAFLLGSYTDSQVQPTVGTQNCSGLSVFSVVPVEGSIAPGQSQDITVTFQPDHPAVNYSDRLTIELINKSKVCVVDLRGAASSHNMYLFGGDRLTVPIESLLPPLITSQPQLTAESEVMEKPTIPVLVTLRASYSAGVITPAVRELQVGCISSTQPSKKSGEFYWDNAASLQQHGFSVEPTKGTVETGHKRTLTVTWTPYCGYKPYEVVQTCVPLTLKGDETNVYRVTLMALVSTTTD</sequence>
<evidence type="ECO:0000313" key="7">
    <source>
        <dbReference type="Proteomes" id="UP000694568"/>
    </source>
</evidence>
<feature type="compositionally biased region" description="Basic and acidic residues" evidence="2">
    <location>
        <begin position="328"/>
        <end position="338"/>
    </location>
</feature>
<dbReference type="Pfam" id="PF24770">
    <property type="entry name" value="Ig-CFAP74_2"/>
    <property type="match status" value="1"/>
</dbReference>
<reference evidence="6" key="1">
    <citation type="submission" date="2025-08" db="UniProtKB">
        <authorList>
            <consortium name="Ensembl"/>
        </authorList>
    </citation>
    <scope>IDENTIFICATION</scope>
</reference>
<reference evidence="6" key="2">
    <citation type="submission" date="2025-09" db="UniProtKB">
        <authorList>
            <consortium name="Ensembl"/>
        </authorList>
    </citation>
    <scope>IDENTIFICATION</scope>
</reference>
<dbReference type="GeneTree" id="ENSGT00900000141054"/>
<feature type="compositionally biased region" description="Polar residues" evidence="2">
    <location>
        <begin position="748"/>
        <end position="758"/>
    </location>
</feature>
<evidence type="ECO:0000313" key="6">
    <source>
        <dbReference type="Ensembl" id="ENSSLUP00000005255.1"/>
    </source>
</evidence>
<gene>
    <name evidence="6" type="primary">cfap74</name>
</gene>
<dbReference type="InterPro" id="IPR056310">
    <property type="entry name" value="Ig-CFAP74_4th"/>
</dbReference>
<dbReference type="PANTHER" id="PTHR22538">
    <property type="entry name" value="CILIA- AND FLAGELLA-ASSOCIATED PROTEIN 74"/>
    <property type="match status" value="1"/>
</dbReference>
<feature type="domain" description="CFAP74 fourth Ig-like" evidence="5">
    <location>
        <begin position="975"/>
        <end position="1069"/>
    </location>
</feature>
<dbReference type="InterPro" id="IPR008962">
    <property type="entry name" value="PapD-like_sf"/>
</dbReference>
<feature type="region of interest" description="Disordered" evidence="2">
    <location>
        <begin position="724"/>
        <end position="773"/>
    </location>
</feature>
<evidence type="ECO:0000256" key="1">
    <source>
        <dbReference type="SAM" id="Coils"/>
    </source>
</evidence>
<evidence type="ECO:0000259" key="4">
    <source>
        <dbReference type="Pfam" id="PF24778"/>
    </source>
</evidence>
<dbReference type="GO" id="GO:0005737">
    <property type="term" value="C:cytoplasm"/>
    <property type="evidence" value="ECO:0007669"/>
    <property type="project" value="UniProtKB-SubCell"/>
</dbReference>
<dbReference type="InterPro" id="IPR013783">
    <property type="entry name" value="Ig-like_fold"/>
</dbReference>
<keyword evidence="7" id="KW-1185">Reference proteome</keyword>
<keyword evidence="1" id="KW-0175">Coiled coil</keyword>
<evidence type="ECO:0000259" key="5">
    <source>
        <dbReference type="Pfam" id="PF24798"/>
    </source>
</evidence>
<dbReference type="GO" id="GO:0005929">
    <property type="term" value="C:cilium"/>
    <property type="evidence" value="ECO:0007669"/>
    <property type="project" value="UniProtKB-SubCell"/>
</dbReference>
<feature type="region of interest" description="Disordered" evidence="2">
    <location>
        <begin position="424"/>
        <end position="458"/>
    </location>
</feature>
<name>A0A8C9X549_SANLU</name>
<dbReference type="InterPro" id="IPR056307">
    <property type="entry name" value="Ig-CFAP74_3rd"/>
</dbReference>
<feature type="compositionally biased region" description="Polar residues" evidence="2">
    <location>
        <begin position="1215"/>
        <end position="1231"/>
    </location>
</feature>
<dbReference type="InterPro" id="IPR056306">
    <property type="entry name" value="Ig-CFAP74_2nd"/>
</dbReference>
<feature type="region of interest" description="Disordered" evidence="2">
    <location>
        <begin position="313"/>
        <end position="345"/>
    </location>
</feature>